<dbReference type="KEGG" id="dti:Desti_2966"/>
<dbReference type="AlphaFoldDB" id="I4C7U4"/>
<protein>
    <submittedName>
        <fullName evidence="1">Uncharacterized protein</fullName>
    </submittedName>
</protein>
<dbReference type="HOGENOM" id="CLU_2492822_0_0_7"/>
<gene>
    <name evidence="1" type="ordered locus">Desti_2966</name>
</gene>
<proteinExistence type="predicted"/>
<evidence type="ECO:0000313" key="1">
    <source>
        <dbReference type="EMBL" id="AFM25635.1"/>
    </source>
</evidence>
<name>I4C7U4_DESTA</name>
<dbReference type="Proteomes" id="UP000006055">
    <property type="component" value="Chromosome"/>
</dbReference>
<organism evidence="1 2">
    <name type="scientific">Desulfomonile tiedjei (strain ATCC 49306 / DSM 6799 / DCB-1)</name>
    <dbReference type="NCBI Taxonomy" id="706587"/>
    <lineage>
        <taxon>Bacteria</taxon>
        <taxon>Pseudomonadati</taxon>
        <taxon>Thermodesulfobacteriota</taxon>
        <taxon>Desulfomonilia</taxon>
        <taxon>Desulfomonilales</taxon>
        <taxon>Desulfomonilaceae</taxon>
        <taxon>Desulfomonile</taxon>
    </lineage>
</organism>
<keyword evidence="2" id="KW-1185">Reference proteome</keyword>
<reference evidence="2" key="1">
    <citation type="submission" date="2012-06" db="EMBL/GenBank/DDBJ databases">
        <title>Complete sequence of chromosome of Desulfomonile tiedjei DSM 6799.</title>
        <authorList>
            <person name="Lucas S."/>
            <person name="Copeland A."/>
            <person name="Lapidus A."/>
            <person name="Glavina del Rio T."/>
            <person name="Dalin E."/>
            <person name="Tice H."/>
            <person name="Bruce D."/>
            <person name="Goodwin L."/>
            <person name="Pitluck S."/>
            <person name="Peters L."/>
            <person name="Ovchinnikova G."/>
            <person name="Zeytun A."/>
            <person name="Lu M."/>
            <person name="Kyrpides N."/>
            <person name="Mavromatis K."/>
            <person name="Ivanova N."/>
            <person name="Brettin T."/>
            <person name="Detter J.C."/>
            <person name="Han C."/>
            <person name="Larimer F."/>
            <person name="Land M."/>
            <person name="Hauser L."/>
            <person name="Markowitz V."/>
            <person name="Cheng J.-F."/>
            <person name="Hugenholtz P."/>
            <person name="Woyke T."/>
            <person name="Wu D."/>
            <person name="Spring S."/>
            <person name="Schroeder M."/>
            <person name="Brambilla E."/>
            <person name="Klenk H.-P."/>
            <person name="Eisen J.A."/>
        </authorList>
    </citation>
    <scope>NUCLEOTIDE SEQUENCE [LARGE SCALE GENOMIC DNA]</scope>
    <source>
        <strain evidence="2">ATCC 49306 / DSM 6799 / DCB-1</strain>
    </source>
</reference>
<evidence type="ECO:0000313" key="2">
    <source>
        <dbReference type="Proteomes" id="UP000006055"/>
    </source>
</evidence>
<dbReference type="RefSeq" id="WP_014810772.1">
    <property type="nucleotide sequence ID" value="NC_018025.1"/>
</dbReference>
<dbReference type="EMBL" id="CP003360">
    <property type="protein sequence ID" value="AFM25635.1"/>
    <property type="molecule type" value="Genomic_DNA"/>
</dbReference>
<accession>I4C7U4</accession>
<sequence length="86" mass="9289">MNILIPLIAITLIAIPVGGATVLAADTPGIPGVSNFDINACYASCGCHYGLFGTCFECKQNCERQYWREFDRATSGKKSRGYSSSF</sequence>